<dbReference type="eggNOG" id="COG0824">
    <property type="taxonomic scope" value="Bacteria"/>
</dbReference>
<dbReference type="InterPro" id="IPR050563">
    <property type="entry name" value="4-hydroxybenzoyl-CoA_TE"/>
</dbReference>
<dbReference type="GO" id="GO:0047617">
    <property type="term" value="F:fatty acyl-CoA hydrolase activity"/>
    <property type="evidence" value="ECO:0007669"/>
    <property type="project" value="TreeGrafter"/>
</dbReference>
<dbReference type="SUPFAM" id="SSF54637">
    <property type="entry name" value="Thioesterase/thiol ester dehydrase-isomerase"/>
    <property type="match status" value="1"/>
</dbReference>
<dbReference type="AlphaFoldDB" id="M0QML9"/>
<dbReference type="CDD" id="cd00586">
    <property type="entry name" value="4HBT"/>
    <property type="match status" value="1"/>
</dbReference>
<evidence type="ECO:0000313" key="5">
    <source>
        <dbReference type="Proteomes" id="UP000011666"/>
    </source>
</evidence>
<evidence type="ECO:0008006" key="6">
    <source>
        <dbReference type="Google" id="ProtNLM"/>
    </source>
</evidence>
<dbReference type="Gene3D" id="3.10.129.10">
    <property type="entry name" value="Hotdog Thioesterase"/>
    <property type="match status" value="1"/>
</dbReference>
<feature type="region of interest" description="Disordered" evidence="3">
    <location>
        <begin position="113"/>
        <end position="143"/>
    </location>
</feature>
<gene>
    <name evidence="4" type="ORF">GS4_26_01170</name>
</gene>
<evidence type="ECO:0000256" key="1">
    <source>
        <dbReference type="ARBA" id="ARBA00005953"/>
    </source>
</evidence>
<dbReference type="EMBL" id="BANX01000026">
    <property type="protein sequence ID" value="GAC69669.1"/>
    <property type="molecule type" value="Genomic_DNA"/>
</dbReference>
<name>M0QML9_9ACTN</name>
<dbReference type="RefSeq" id="WP_007622975.1">
    <property type="nucleotide sequence ID" value="NZ_BANX01000026.1"/>
</dbReference>
<keyword evidence="2" id="KW-0378">Hydrolase</keyword>
<dbReference type="PANTHER" id="PTHR31793">
    <property type="entry name" value="4-HYDROXYBENZOYL-COA THIOESTERASE FAMILY MEMBER"/>
    <property type="match status" value="1"/>
</dbReference>
<sequence>MTDQSLDVSIQLRWGDMDINNHINNVQFARLFEESRVRAFSTWFPTRPARLSMLVARQDIEFTATLDYSPDPVVVHASVSRLGTSSFTMTLILDDASGTTCAMAETTMVVVDPATGRPTPMEDDLRSELERWRGPRAPFHDRR</sequence>
<dbReference type="Proteomes" id="UP000011666">
    <property type="component" value="Unassembled WGS sequence"/>
</dbReference>
<dbReference type="PANTHER" id="PTHR31793:SF27">
    <property type="entry name" value="NOVEL THIOESTERASE SUPERFAMILY DOMAIN AND SAPOSIN A-TYPE DOMAIN CONTAINING PROTEIN (0610012H03RIK)"/>
    <property type="match status" value="1"/>
</dbReference>
<dbReference type="STRING" id="1223545.GS4_26_01170"/>
<protein>
    <recommendedName>
        <fullName evidence="6">Thioesterase</fullName>
    </recommendedName>
</protein>
<reference evidence="4 5" key="1">
    <citation type="submission" date="2013-01" db="EMBL/GenBank/DDBJ databases">
        <title>Whole genome shotgun sequence of Gordonia soli NBRC 108243.</title>
        <authorList>
            <person name="Isaki-Nakamura S."/>
            <person name="Hosoyama A."/>
            <person name="Tsuchikane K."/>
            <person name="Ando Y."/>
            <person name="Baba S."/>
            <person name="Ohji S."/>
            <person name="Hamada M."/>
            <person name="Tamura T."/>
            <person name="Yamazoe A."/>
            <person name="Yamazaki S."/>
            <person name="Fujita N."/>
        </authorList>
    </citation>
    <scope>NUCLEOTIDE SEQUENCE [LARGE SCALE GENOMIC DNA]</scope>
    <source>
        <strain evidence="4 5">NBRC 108243</strain>
    </source>
</reference>
<comment type="similarity">
    <text evidence="1">Belongs to the 4-hydroxybenzoyl-CoA thioesterase family.</text>
</comment>
<accession>M0QML9</accession>
<proteinExistence type="inferred from homology"/>
<keyword evidence="5" id="KW-1185">Reference proteome</keyword>
<evidence type="ECO:0000256" key="3">
    <source>
        <dbReference type="SAM" id="MobiDB-lite"/>
    </source>
</evidence>
<comment type="caution">
    <text evidence="4">The sequence shown here is derived from an EMBL/GenBank/DDBJ whole genome shotgun (WGS) entry which is preliminary data.</text>
</comment>
<organism evidence="4 5">
    <name type="scientific">Gordonia soli NBRC 108243</name>
    <dbReference type="NCBI Taxonomy" id="1223545"/>
    <lineage>
        <taxon>Bacteria</taxon>
        <taxon>Bacillati</taxon>
        <taxon>Actinomycetota</taxon>
        <taxon>Actinomycetes</taxon>
        <taxon>Mycobacteriales</taxon>
        <taxon>Gordoniaceae</taxon>
        <taxon>Gordonia</taxon>
    </lineage>
</organism>
<evidence type="ECO:0000313" key="4">
    <source>
        <dbReference type="EMBL" id="GAC69669.1"/>
    </source>
</evidence>
<dbReference type="Pfam" id="PF13279">
    <property type="entry name" value="4HBT_2"/>
    <property type="match status" value="1"/>
</dbReference>
<feature type="compositionally biased region" description="Basic and acidic residues" evidence="3">
    <location>
        <begin position="123"/>
        <end position="143"/>
    </location>
</feature>
<dbReference type="InterPro" id="IPR029069">
    <property type="entry name" value="HotDog_dom_sf"/>
</dbReference>
<evidence type="ECO:0000256" key="2">
    <source>
        <dbReference type="ARBA" id="ARBA00022801"/>
    </source>
</evidence>